<dbReference type="RefSeq" id="WP_144262567.1">
    <property type="nucleotide sequence ID" value="NZ_QMDX01000008.1"/>
</dbReference>
<evidence type="ECO:0000256" key="1">
    <source>
        <dbReference type="ARBA" id="ARBA00001974"/>
    </source>
</evidence>
<dbReference type="PROSITE" id="PS00073">
    <property type="entry name" value="ACYL_COA_DH_2"/>
    <property type="match status" value="1"/>
</dbReference>
<dbReference type="InterPro" id="IPR009100">
    <property type="entry name" value="AcylCoA_DH/oxidase_NM_dom_sf"/>
</dbReference>
<dbReference type="InterPro" id="IPR046373">
    <property type="entry name" value="Acyl-CoA_Oxase/DH_mid-dom_sf"/>
</dbReference>
<dbReference type="GO" id="GO:0003995">
    <property type="term" value="F:acyl-CoA dehydrogenase activity"/>
    <property type="evidence" value="ECO:0007669"/>
    <property type="project" value="InterPro"/>
</dbReference>
<dbReference type="InterPro" id="IPR037069">
    <property type="entry name" value="AcylCoA_DH/ox_N_sf"/>
</dbReference>
<feature type="domain" description="Acyl-CoA dehydrogenase/oxidase N-terminal" evidence="8">
    <location>
        <begin position="14"/>
        <end position="127"/>
    </location>
</feature>
<proteinExistence type="inferred from homology"/>
<evidence type="ECO:0000259" key="8">
    <source>
        <dbReference type="Pfam" id="PF02771"/>
    </source>
</evidence>
<dbReference type="AlphaFoldDB" id="A0A554N8V4"/>
<dbReference type="InterPro" id="IPR006091">
    <property type="entry name" value="Acyl-CoA_Oxase/DH_mid-dom"/>
</dbReference>
<feature type="domain" description="Acyl-CoA oxidase/dehydrogenase middle" evidence="7">
    <location>
        <begin position="133"/>
        <end position="237"/>
    </location>
</feature>
<dbReference type="InterPro" id="IPR009075">
    <property type="entry name" value="AcylCo_DH/oxidase_C"/>
</dbReference>
<dbReference type="PIRSF" id="PIRSF016578">
    <property type="entry name" value="HsaA"/>
    <property type="match status" value="1"/>
</dbReference>
<evidence type="ECO:0000256" key="3">
    <source>
        <dbReference type="ARBA" id="ARBA00022630"/>
    </source>
</evidence>
<dbReference type="FunFam" id="1.20.140.10:FF:000012">
    <property type="entry name" value="Acyl-CoA dehydrogenase fadE12"/>
    <property type="match status" value="1"/>
</dbReference>
<comment type="caution">
    <text evidence="9">The sequence shown here is derived from an EMBL/GenBank/DDBJ whole genome shotgun (WGS) entry which is preliminary data.</text>
</comment>
<evidence type="ECO:0000259" key="7">
    <source>
        <dbReference type="Pfam" id="PF02770"/>
    </source>
</evidence>
<sequence length="408" mass="44312">MGPVRAAMDTVDLSEEQRLVRRSIREICEAYGDDYWRECDREERYPDAFVDTLAGDGWLGALVPEAYGGPGMGTPEVVVMMEEIAASGGGFAATQAVHGGIYNVPPIVEYASESLKEELLPKLARGEAAVQSLGLTEPNAGSDSTALETVAVPATDDGDPEEYVVDGQKLWISRVDRTDYIVLMARTTPRDAVEKRTRGISMFLADVDALREQGALETRRIPKTAASAVHSYELWFEGARVPADRLIGEEGRGFYQLLDGLNEERLVIAAECIGLGEAALDAGAEYAAEREVFDRPIGKNQAIQHPLAEAFADLVAAKHVVYNAADRIHDVEREQAGVLANTAKYLAAEAAFEAADAAVQAHGGFGVAREYDVERYFREARLCRLVPIAQELALNYIGTTALGLPKSY</sequence>
<evidence type="ECO:0000313" key="9">
    <source>
        <dbReference type="EMBL" id="TSD13380.1"/>
    </source>
</evidence>
<dbReference type="SUPFAM" id="SSF47203">
    <property type="entry name" value="Acyl-CoA dehydrogenase C-terminal domain-like"/>
    <property type="match status" value="1"/>
</dbReference>
<gene>
    <name evidence="9" type="ORF">DP107_12880</name>
</gene>
<evidence type="ECO:0000259" key="6">
    <source>
        <dbReference type="Pfam" id="PF00441"/>
    </source>
</evidence>
<dbReference type="InterPro" id="IPR013786">
    <property type="entry name" value="AcylCoA_DH/ox_N"/>
</dbReference>
<dbReference type="Pfam" id="PF02770">
    <property type="entry name" value="Acyl-CoA_dh_M"/>
    <property type="match status" value="1"/>
</dbReference>
<feature type="domain" description="Acyl-CoA dehydrogenase/oxidase C-terminal" evidence="6">
    <location>
        <begin position="251"/>
        <end position="385"/>
    </location>
</feature>
<evidence type="ECO:0000256" key="4">
    <source>
        <dbReference type="ARBA" id="ARBA00022827"/>
    </source>
</evidence>
<dbReference type="PROSITE" id="PS00072">
    <property type="entry name" value="ACYL_COA_DH_1"/>
    <property type="match status" value="1"/>
</dbReference>
<dbReference type="PANTHER" id="PTHR43884">
    <property type="entry name" value="ACYL-COA DEHYDROGENASE"/>
    <property type="match status" value="1"/>
</dbReference>
<dbReference type="Gene3D" id="2.40.110.10">
    <property type="entry name" value="Butyryl-CoA Dehydrogenase, subunit A, domain 2"/>
    <property type="match status" value="1"/>
</dbReference>
<organism evidence="9 10">
    <name type="scientific">Haloglomus irregulare</name>
    <dbReference type="NCBI Taxonomy" id="2234134"/>
    <lineage>
        <taxon>Archaea</taxon>
        <taxon>Methanobacteriati</taxon>
        <taxon>Methanobacteriota</taxon>
        <taxon>Stenosarchaea group</taxon>
        <taxon>Halobacteria</taxon>
        <taxon>Halobacteriales</taxon>
        <taxon>Natronomonadaceae</taxon>
        <taxon>Haloglomus</taxon>
    </lineage>
</organism>
<dbReference type="Proteomes" id="UP000319894">
    <property type="component" value="Unassembled WGS sequence"/>
</dbReference>
<dbReference type="SUPFAM" id="SSF56645">
    <property type="entry name" value="Acyl-CoA dehydrogenase NM domain-like"/>
    <property type="match status" value="1"/>
</dbReference>
<name>A0A554N8V4_9EURY</name>
<dbReference type="InterPro" id="IPR006089">
    <property type="entry name" value="Acyl-CoA_DH_CS"/>
</dbReference>
<dbReference type="EMBL" id="QMDX01000008">
    <property type="protein sequence ID" value="TSD13380.1"/>
    <property type="molecule type" value="Genomic_DNA"/>
</dbReference>
<keyword evidence="4 5" id="KW-0274">FAD</keyword>
<accession>A0A554N8V4</accession>
<comment type="similarity">
    <text evidence="2 5">Belongs to the acyl-CoA dehydrogenase family.</text>
</comment>
<keyword evidence="10" id="KW-1185">Reference proteome</keyword>
<dbReference type="Gene3D" id="1.10.540.10">
    <property type="entry name" value="Acyl-CoA dehydrogenase/oxidase, N-terminal domain"/>
    <property type="match status" value="1"/>
</dbReference>
<evidence type="ECO:0000256" key="5">
    <source>
        <dbReference type="RuleBase" id="RU362125"/>
    </source>
</evidence>
<evidence type="ECO:0000313" key="10">
    <source>
        <dbReference type="Proteomes" id="UP000319894"/>
    </source>
</evidence>
<comment type="cofactor">
    <cofactor evidence="1 5">
        <name>FAD</name>
        <dbReference type="ChEBI" id="CHEBI:57692"/>
    </cofactor>
</comment>
<dbReference type="InParanoid" id="A0A554N8V4"/>
<protein>
    <submittedName>
        <fullName evidence="9">Acyl-CoA dehydrogenase</fullName>
    </submittedName>
</protein>
<dbReference type="Pfam" id="PF02771">
    <property type="entry name" value="Acyl-CoA_dh_N"/>
    <property type="match status" value="1"/>
</dbReference>
<dbReference type="InterPro" id="IPR036250">
    <property type="entry name" value="AcylCo_DH-like_C"/>
</dbReference>
<dbReference type="PANTHER" id="PTHR43884:SF12">
    <property type="entry name" value="ISOVALERYL-COA DEHYDROGENASE, MITOCHONDRIAL-RELATED"/>
    <property type="match status" value="1"/>
</dbReference>
<evidence type="ECO:0000256" key="2">
    <source>
        <dbReference type="ARBA" id="ARBA00009347"/>
    </source>
</evidence>
<keyword evidence="5" id="KW-0560">Oxidoreductase</keyword>
<dbReference type="GO" id="GO:0050660">
    <property type="term" value="F:flavin adenine dinucleotide binding"/>
    <property type="evidence" value="ECO:0007669"/>
    <property type="project" value="InterPro"/>
</dbReference>
<keyword evidence="3 5" id="KW-0285">Flavoprotein</keyword>
<reference evidence="9 10" key="1">
    <citation type="submission" date="2018-06" db="EMBL/GenBank/DDBJ databases">
        <title>Natronomonas sp. F16-60 a new haloarchaeon isolated from a solar saltern of Isla Cristina, Huelva, Spain.</title>
        <authorList>
            <person name="Duran-Viseras A."/>
            <person name="Sanchez-Porro C."/>
            <person name="Ventosa A."/>
        </authorList>
    </citation>
    <scope>NUCLEOTIDE SEQUENCE [LARGE SCALE GENOMIC DNA]</scope>
    <source>
        <strain evidence="9 10">F16-60</strain>
    </source>
</reference>
<dbReference type="Pfam" id="PF00441">
    <property type="entry name" value="Acyl-CoA_dh_1"/>
    <property type="match status" value="1"/>
</dbReference>
<dbReference type="Gene3D" id="1.20.140.10">
    <property type="entry name" value="Butyryl-CoA Dehydrogenase, subunit A, domain 3"/>
    <property type="match status" value="1"/>
</dbReference>